<dbReference type="STRING" id="197479.BFW38_02350"/>
<feature type="compositionally biased region" description="Polar residues" evidence="1">
    <location>
        <begin position="169"/>
        <end position="180"/>
    </location>
</feature>
<dbReference type="EMBL" id="MDTQ01000001">
    <property type="protein sequence ID" value="ODC02557.1"/>
    <property type="molecule type" value="Genomic_DNA"/>
</dbReference>
<dbReference type="InterPro" id="IPR024952">
    <property type="entry name" value="LPP20-like_dom"/>
</dbReference>
<name>A0A1E2V6E8_9GAMM</name>
<feature type="chain" id="PRO_5009119593" description="Lipoprotein LPP20-like domain-containing protein" evidence="2">
    <location>
        <begin position="23"/>
        <end position="180"/>
    </location>
</feature>
<dbReference type="AlphaFoldDB" id="A0A1E2V6E8"/>
<evidence type="ECO:0000313" key="5">
    <source>
        <dbReference type="Proteomes" id="UP000094291"/>
    </source>
</evidence>
<dbReference type="RefSeq" id="WP_068996942.1">
    <property type="nucleotide sequence ID" value="NZ_MDTQ01000001.1"/>
</dbReference>
<protein>
    <recommendedName>
        <fullName evidence="3">Lipoprotein LPP20-like domain-containing protein</fullName>
    </recommendedName>
</protein>
<gene>
    <name evidence="4" type="ORF">BFW38_02350</name>
</gene>
<evidence type="ECO:0000256" key="1">
    <source>
        <dbReference type="SAM" id="MobiDB-lite"/>
    </source>
</evidence>
<sequence>MSKIVSLALLVAVTFISGCAHQQWRYQNQPSKIDDNPIVVRATGYGTSTNSNRLNSSQRKLMAMRASKLDAYRALAERVYGIRVEGSSTVESLAARDDDLHAYVDSIVRGAKVISTYALEDGAYETTLELVLEPVFTRCLSSNYGIVAHPNCTVPSVHGKTPHKRAATQGPTPTNRYYID</sequence>
<evidence type="ECO:0000313" key="4">
    <source>
        <dbReference type="EMBL" id="ODC02557.1"/>
    </source>
</evidence>
<proteinExistence type="predicted"/>
<evidence type="ECO:0000256" key="2">
    <source>
        <dbReference type="SAM" id="SignalP"/>
    </source>
</evidence>
<feature type="region of interest" description="Disordered" evidence="1">
    <location>
        <begin position="157"/>
        <end position="180"/>
    </location>
</feature>
<dbReference type="Pfam" id="PF02169">
    <property type="entry name" value="LPP20"/>
    <property type="match status" value="1"/>
</dbReference>
<comment type="caution">
    <text evidence="4">The sequence shown here is derived from an EMBL/GenBank/DDBJ whole genome shotgun (WGS) entry which is preliminary data.</text>
</comment>
<dbReference type="PROSITE" id="PS51257">
    <property type="entry name" value="PROKAR_LIPOPROTEIN"/>
    <property type="match status" value="1"/>
</dbReference>
<keyword evidence="5" id="KW-1185">Reference proteome</keyword>
<accession>A0A1E2V6E8</accession>
<feature type="domain" description="Lipoprotein LPP20-like" evidence="3">
    <location>
        <begin position="51"/>
        <end position="130"/>
    </location>
</feature>
<organism evidence="4 5">
    <name type="scientific">Terasakiispira papahanaumokuakeensis</name>
    <dbReference type="NCBI Taxonomy" id="197479"/>
    <lineage>
        <taxon>Bacteria</taxon>
        <taxon>Pseudomonadati</taxon>
        <taxon>Pseudomonadota</taxon>
        <taxon>Gammaproteobacteria</taxon>
        <taxon>Oceanospirillales</taxon>
        <taxon>Terasakiispira</taxon>
    </lineage>
</organism>
<keyword evidence="2" id="KW-0732">Signal</keyword>
<feature type="signal peptide" evidence="2">
    <location>
        <begin position="1"/>
        <end position="22"/>
    </location>
</feature>
<reference evidence="4 5" key="1">
    <citation type="submission" date="2016-08" db="EMBL/GenBank/DDBJ databases">
        <authorList>
            <person name="Seilhamer J.J."/>
        </authorList>
    </citation>
    <scope>NUCLEOTIDE SEQUENCE [LARGE SCALE GENOMIC DNA]</scope>
    <source>
        <strain evidence="4 5">PH27A</strain>
    </source>
</reference>
<dbReference type="Proteomes" id="UP000094291">
    <property type="component" value="Unassembled WGS sequence"/>
</dbReference>
<evidence type="ECO:0000259" key="3">
    <source>
        <dbReference type="Pfam" id="PF02169"/>
    </source>
</evidence>